<protein>
    <recommendedName>
        <fullName evidence="10">Trk system potassium uptake protein</fullName>
    </recommendedName>
</protein>
<dbReference type="GO" id="GO:0005886">
    <property type="term" value="C:plasma membrane"/>
    <property type="evidence" value="ECO:0007669"/>
    <property type="project" value="UniProtKB-SubCell"/>
</dbReference>
<feature type="binding site" evidence="11">
    <location>
        <position position="229"/>
    </location>
    <ligand>
        <name>K(+)</name>
        <dbReference type="ChEBI" id="CHEBI:29103"/>
    </ligand>
</feature>
<feature type="binding site" evidence="11">
    <location>
        <position position="440"/>
    </location>
    <ligand>
        <name>K(+)</name>
        <dbReference type="ChEBI" id="CHEBI:29103"/>
    </ligand>
</feature>
<name>A0A9D1WEE1_9GAMM</name>
<feature type="transmembrane region" description="Helical" evidence="12">
    <location>
        <begin position="402"/>
        <end position="425"/>
    </location>
</feature>
<dbReference type="PANTHER" id="PTHR32024:SF3">
    <property type="entry name" value="TRK SYSTEM POTASSIUM UPTAKE PROTEIN"/>
    <property type="match status" value="1"/>
</dbReference>
<evidence type="ECO:0000256" key="6">
    <source>
        <dbReference type="ARBA" id="ARBA00022958"/>
    </source>
</evidence>
<organism evidence="13 14">
    <name type="scientific">Candidatus Anaerobiospirillum pullistercoris</name>
    <dbReference type="NCBI Taxonomy" id="2838452"/>
    <lineage>
        <taxon>Bacteria</taxon>
        <taxon>Pseudomonadati</taxon>
        <taxon>Pseudomonadota</taxon>
        <taxon>Gammaproteobacteria</taxon>
        <taxon>Aeromonadales</taxon>
        <taxon>Succinivibrionaceae</taxon>
        <taxon>Anaerobiospirillum</taxon>
    </lineage>
</organism>
<reference evidence="13" key="1">
    <citation type="journal article" date="2021" name="PeerJ">
        <title>Extensive microbial diversity within the chicken gut microbiome revealed by metagenomics and culture.</title>
        <authorList>
            <person name="Gilroy R."/>
            <person name="Ravi A."/>
            <person name="Getino M."/>
            <person name="Pursley I."/>
            <person name="Horton D.L."/>
            <person name="Alikhan N.F."/>
            <person name="Baker D."/>
            <person name="Gharbi K."/>
            <person name="Hall N."/>
            <person name="Watson M."/>
            <person name="Adriaenssens E.M."/>
            <person name="Foster-Nyarko E."/>
            <person name="Jarju S."/>
            <person name="Secka A."/>
            <person name="Antonio M."/>
            <person name="Oren A."/>
            <person name="Chaudhuri R.R."/>
            <person name="La Ragione R."/>
            <person name="Hildebrand F."/>
            <person name="Pallen M.J."/>
        </authorList>
    </citation>
    <scope>NUCLEOTIDE SEQUENCE</scope>
    <source>
        <strain evidence="13">USASDec5-558</strain>
    </source>
</reference>
<feature type="transmembrane region" description="Helical" evidence="12">
    <location>
        <begin position="462"/>
        <end position="484"/>
    </location>
</feature>
<evidence type="ECO:0000256" key="8">
    <source>
        <dbReference type="ARBA" id="ARBA00023065"/>
    </source>
</evidence>
<keyword evidence="11" id="KW-0479">Metal-binding</keyword>
<proteinExistence type="inferred from homology"/>
<feature type="transmembrane region" description="Helical" evidence="12">
    <location>
        <begin position="334"/>
        <end position="353"/>
    </location>
</feature>
<comment type="caution">
    <text evidence="13">The sequence shown here is derived from an EMBL/GenBank/DDBJ whole genome shotgun (WGS) entry which is preliminary data.</text>
</comment>
<keyword evidence="3 10" id="KW-1003">Cell membrane</keyword>
<comment type="subcellular location">
    <subcellularLocation>
        <location evidence="10">Cell inner membrane</location>
        <topology evidence="10">Multi-pass membrane protein</topology>
    </subcellularLocation>
    <subcellularLocation>
        <location evidence="1">Cell membrane</location>
        <topology evidence="1">Multi-pass membrane protein</topology>
    </subcellularLocation>
</comment>
<keyword evidence="8 10" id="KW-0406">Ion transport</keyword>
<feature type="transmembrane region" description="Helical" evidence="12">
    <location>
        <begin position="78"/>
        <end position="101"/>
    </location>
</feature>
<evidence type="ECO:0000256" key="11">
    <source>
        <dbReference type="PIRSR" id="PIRSR006247-1"/>
    </source>
</evidence>
<feature type="transmembrane region" description="Helical" evidence="12">
    <location>
        <begin position="38"/>
        <end position="58"/>
    </location>
</feature>
<evidence type="ECO:0000256" key="4">
    <source>
        <dbReference type="ARBA" id="ARBA00022538"/>
    </source>
</evidence>
<feature type="transmembrane region" description="Helical" evidence="12">
    <location>
        <begin position="280"/>
        <end position="300"/>
    </location>
</feature>
<evidence type="ECO:0000313" key="13">
    <source>
        <dbReference type="EMBL" id="HIX57631.1"/>
    </source>
</evidence>
<evidence type="ECO:0000256" key="3">
    <source>
        <dbReference type="ARBA" id="ARBA00022475"/>
    </source>
</evidence>
<feature type="binding site" evidence="11">
    <location>
        <position position="119"/>
    </location>
    <ligand>
        <name>K(+)</name>
        <dbReference type="ChEBI" id="CHEBI:29103"/>
    </ligand>
</feature>
<dbReference type="Pfam" id="PF02386">
    <property type="entry name" value="TrkH"/>
    <property type="match status" value="1"/>
</dbReference>
<dbReference type="PIRSF" id="PIRSF006247">
    <property type="entry name" value="TrkH"/>
    <property type="match status" value="1"/>
</dbReference>
<keyword evidence="9 10" id="KW-0472">Membrane</keyword>
<dbReference type="PANTHER" id="PTHR32024">
    <property type="entry name" value="TRK SYSTEM POTASSIUM UPTAKE PROTEIN TRKG-RELATED"/>
    <property type="match status" value="1"/>
</dbReference>
<comment type="similarity">
    <text evidence="10">Belongs to the TrkH potassium transport family.</text>
</comment>
<accession>A0A9D1WEE1</accession>
<feature type="transmembrane region" description="Helical" evidence="12">
    <location>
        <begin position="141"/>
        <end position="169"/>
    </location>
</feature>
<dbReference type="EMBL" id="DXEV01000180">
    <property type="protein sequence ID" value="HIX57631.1"/>
    <property type="molecule type" value="Genomic_DNA"/>
</dbReference>
<feature type="transmembrane region" description="Helical" evidence="12">
    <location>
        <begin position="12"/>
        <end position="32"/>
    </location>
</feature>
<dbReference type="GO" id="GO:0015379">
    <property type="term" value="F:potassium:chloride symporter activity"/>
    <property type="evidence" value="ECO:0007669"/>
    <property type="project" value="InterPro"/>
</dbReference>
<keyword evidence="4 10" id="KW-0633">Potassium transport</keyword>
<evidence type="ECO:0000256" key="12">
    <source>
        <dbReference type="SAM" id="Phobius"/>
    </source>
</evidence>
<dbReference type="Proteomes" id="UP000886829">
    <property type="component" value="Unassembled WGS sequence"/>
</dbReference>
<evidence type="ECO:0000256" key="1">
    <source>
        <dbReference type="ARBA" id="ARBA00004651"/>
    </source>
</evidence>
<keyword evidence="5 12" id="KW-0812">Transmembrane</keyword>
<keyword evidence="6 10" id="KW-0630">Potassium</keyword>
<dbReference type="GO" id="GO:0046872">
    <property type="term" value="F:metal ion binding"/>
    <property type="evidence" value="ECO:0007669"/>
    <property type="project" value="UniProtKB-KW"/>
</dbReference>
<dbReference type="AlphaFoldDB" id="A0A9D1WEE1"/>
<feature type="binding site" evidence="11">
    <location>
        <position position="120"/>
    </location>
    <ligand>
        <name>K(+)</name>
        <dbReference type="ChEBI" id="CHEBI:29103"/>
    </ligand>
</feature>
<evidence type="ECO:0000256" key="10">
    <source>
        <dbReference type="PIRNR" id="PIRNR006247"/>
    </source>
</evidence>
<reference evidence="13" key="2">
    <citation type="submission" date="2021-04" db="EMBL/GenBank/DDBJ databases">
        <authorList>
            <person name="Gilroy R."/>
        </authorList>
    </citation>
    <scope>NUCLEOTIDE SEQUENCE</scope>
    <source>
        <strain evidence="13">USASDec5-558</strain>
    </source>
</reference>
<feature type="transmembrane region" description="Helical" evidence="12">
    <location>
        <begin position="244"/>
        <end position="268"/>
    </location>
</feature>
<dbReference type="InterPro" id="IPR004772">
    <property type="entry name" value="TrkH"/>
</dbReference>
<keyword evidence="2 10" id="KW-0813">Transport</keyword>
<comment type="function">
    <text evidence="10">Low-affinity potassium transport system. Interacts with Trk system potassium uptake protein TrkA.</text>
</comment>
<evidence type="ECO:0000256" key="5">
    <source>
        <dbReference type="ARBA" id="ARBA00022692"/>
    </source>
</evidence>
<keyword evidence="10" id="KW-0997">Cell inner membrane</keyword>
<gene>
    <name evidence="13" type="ORF">H9850_09210</name>
</gene>
<sequence>MIINIFAVCKLLGPTLCALAVVALIPTLYALVSHTIGASVFFMMACIAFIVGRLLSFIGNYGSRNQSQIQMVLTIRELFLFTTCMWVLIAFISAIPIYMLLPDVDYTGALFETASGLSTTGATVINHLDTRPPALLLWRSILQLLGGIGFVVIAVAVLPQVAMGGMNIFKTESTYFENSSKFTPHMKTMSIAILGWYLGSLVLCTLAYIIGDLDPFMAINAAMCTVATGGMMPVDASMNGMSPFVHYSASFFMFISSCPFTVLIAGLSGNFHKLISDQQVRGYFIFTLLVALAVTATLFFRNNYDLERAFRISLFNVVSILSSSGFNLEDFTMWNPLATLIFLVILPIGGCAGSTSGGMKFFRLQVCASLFRTQLVKSIHPHRVISPQFNGHPLDVATVNSIITYIAAYFIVALVSSFVATALGLNITDAITASITCLSNIGPAFGPELNPSSNFAGLSSGLYILFSFDMLLGRLEIIPVILCLTRMFWRN</sequence>
<evidence type="ECO:0000256" key="7">
    <source>
        <dbReference type="ARBA" id="ARBA00022989"/>
    </source>
</evidence>
<evidence type="ECO:0000256" key="2">
    <source>
        <dbReference type="ARBA" id="ARBA00022448"/>
    </source>
</evidence>
<evidence type="ECO:0000313" key="14">
    <source>
        <dbReference type="Proteomes" id="UP000886829"/>
    </source>
</evidence>
<dbReference type="InterPro" id="IPR003445">
    <property type="entry name" value="Cat_transpt"/>
</dbReference>
<feature type="transmembrane region" description="Helical" evidence="12">
    <location>
        <begin position="190"/>
        <end position="210"/>
    </location>
</feature>
<evidence type="ECO:0000256" key="9">
    <source>
        <dbReference type="ARBA" id="ARBA00023136"/>
    </source>
</evidence>
<keyword evidence="7 12" id="KW-1133">Transmembrane helix</keyword>
<feature type="transmembrane region" description="Helical" evidence="12">
    <location>
        <begin position="216"/>
        <end position="232"/>
    </location>
</feature>